<dbReference type="InterPro" id="IPR006091">
    <property type="entry name" value="Acyl-CoA_Oxase/DH_mid-dom"/>
</dbReference>
<dbReference type="RefSeq" id="WP_263252923.1">
    <property type="nucleotide sequence ID" value="NZ_BAABLT010000024.1"/>
</dbReference>
<dbReference type="PANTHER" id="PTHR43884:SF12">
    <property type="entry name" value="ISOVALERYL-COA DEHYDROGENASE, MITOCHONDRIAL-RELATED"/>
    <property type="match status" value="1"/>
</dbReference>
<evidence type="ECO:0000256" key="2">
    <source>
        <dbReference type="ARBA" id="ARBA00022630"/>
    </source>
</evidence>
<dbReference type="InterPro" id="IPR037069">
    <property type="entry name" value="AcylCoA_DH/ox_N_sf"/>
</dbReference>
<keyword evidence="6" id="KW-0503">Monooxygenase</keyword>
<comment type="pathway">
    <text evidence="7">Sulfur metabolism; dibenzothiophene degradation.</text>
</comment>
<keyword evidence="4" id="KW-0547">Nucleotide-binding</keyword>
<reference evidence="18" key="1">
    <citation type="journal article" date="2019" name="Int. J. Syst. Evol. Microbiol.">
        <title>The Global Catalogue of Microorganisms (GCM) 10K type strain sequencing project: providing services to taxonomists for standard genome sequencing and annotation.</title>
        <authorList>
            <consortium name="The Broad Institute Genomics Platform"/>
            <consortium name="The Broad Institute Genome Sequencing Center for Infectious Disease"/>
            <person name="Wu L."/>
            <person name="Ma J."/>
        </authorList>
    </citation>
    <scope>NUCLEOTIDE SEQUENCE [LARGE SCALE GENOMIC DNA]</scope>
    <source>
        <strain evidence="18">CCUG 56401</strain>
    </source>
</reference>
<keyword evidence="18" id="KW-1185">Reference proteome</keyword>
<comment type="subcellular location">
    <subcellularLocation>
        <location evidence="1">Cytoplasm</location>
    </subcellularLocation>
</comment>
<dbReference type="InterPro" id="IPR046373">
    <property type="entry name" value="Acyl-CoA_Oxase/DH_mid-dom_sf"/>
</dbReference>
<dbReference type="InterPro" id="IPR013786">
    <property type="entry name" value="AcylCoA_DH/ox_N"/>
</dbReference>
<comment type="caution">
    <text evidence="17">The sequence shown here is derived from an EMBL/GenBank/DDBJ whole genome shotgun (WGS) entry which is preliminary data.</text>
</comment>
<evidence type="ECO:0000313" key="17">
    <source>
        <dbReference type="EMBL" id="MFD0921426.1"/>
    </source>
</evidence>
<evidence type="ECO:0000313" key="18">
    <source>
        <dbReference type="Proteomes" id="UP001597018"/>
    </source>
</evidence>
<evidence type="ECO:0000259" key="14">
    <source>
        <dbReference type="Pfam" id="PF02770"/>
    </source>
</evidence>
<feature type="domain" description="Acyl-CoA oxidase/dehydrogenase middle" evidence="14">
    <location>
        <begin position="137"/>
        <end position="217"/>
    </location>
</feature>
<dbReference type="PANTHER" id="PTHR43884">
    <property type="entry name" value="ACYL-COA DEHYDROGENASE"/>
    <property type="match status" value="1"/>
</dbReference>
<comment type="catalytic activity">
    <reaction evidence="13">
        <text>dibenzothiophene + 2 FMNH2 + 2 O2 = dibenzothiophene 5,5-dioxide + 2 FMN + 2 H2O + 2 H(+)</text>
        <dbReference type="Rhea" id="RHEA:49072"/>
        <dbReference type="ChEBI" id="CHEBI:15377"/>
        <dbReference type="ChEBI" id="CHEBI:15378"/>
        <dbReference type="ChEBI" id="CHEBI:15379"/>
        <dbReference type="ChEBI" id="CHEBI:23681"/>
        <dbReference type="ChEBI" id="CHEBI:57618"/>
        <dbReference type="ChEBI" id="CHEBI:58210"/>
        <dbReference type="ChEBI" id="CHEBI:90356"/>
        <dbReference type="EC" id="1.14.14.21"/>
    </reaction>
</comment>
<evidence type="ECO:0000256" key="13">
    <source>
        <dbReference type="ARBA" id="ARBA00049456"/>
    </source>
</evidence>
<evidence type="ECO:0000256" key="11">
    <source>
        <dbReference type="ARBA" id="ARBA00047859"/>
    </source>
</evidence>
<dbReference type="InterPro" id="IPR013107">
    <property type="entry name" value="Acyl-CoA_DH_C"/>
</dbReference>
<dbReference type="SUPFAM" id="SSF56645">
    <property type="entry name" value="Acyl-CoA dehydrogenase NM domain-like"/>
    <property type="match status" value="1"/>
</dbReference>
<evidence type="ECO:0000256" key="5">
    <source>
        <dbReference type="ARBA" id="ARBA00023002"/>
    </source>
</evidence>
<accession>A0ABW3FSI6</accession>
<evidence type="ECO:0000256" key="8">
    <source>
        <dbReference type="ARBA" id="ARBA00034317"/>
    </source>
</evidence>
<evidence type="ECO:0000256" key="1">
    <source>
        <dbReference type="ARBA" id="ARBA00004496"/>
    </source>
</evidence>
<keyword evidence="2" id="KW-0285">Flavoprotein</keyword>
<dbReference type="Gene3D" id="1.20.140.10">
    <property type="entry name" value="Butyryl-CoA Dehydrogenase, subunit A, domain 3"/>
    <property type="match status" value="1"/>
</dbReference>
<dbReference type="EMBL" id="JBHTIW010000012">
    <property type="protein sequence ID" value="MFD0921426.1"/>
    <property type="molecule type" value="Genomic_DNA"/>
</dbReference>
<evidence type="ECO:0000256" key="4">
    <source>
        <dbReference type="ARBA" id="ARBA00022741"/>
    </source>
</evidence>
<protein>
    <recommendedName>
        <fullName evidence="10">Dibenzothiophene monooxygenase</fullName>
        <ecNumber evidence="9">1.14.14.21</ecNumber>
    </recommendedName>
</protein>
<evidence type="ECO:0000259" key="16">
    <source>
        <dbReference type="Pfam" id="PF08028"/>
    </source>
</evidence>
<keyword evidence="5" id="KW-0560">Oxidoreductase</keyword>
<dbReference type="PIRSF" id="PIRSF016578">
    <property type="entry name" value="HsaA"/>
    <property type="match status" value="1"/>
</dbReference>
<dbReference type="Pfam" id="PF02770">
    <property type="entry name" value="Acyl-CoA_dh_M"/>
    <property type="match status" value="1"/>
</dbReference>
<evidence type="ECO:0000256" key="12">
    <source>
        <dbReference type="ARBA" id="ARBA00048445"/>
    </source>
</evidence>
<comment type="similarity">
    <text evidence="8">Belongs to the DszC flavin monooxygenase family.</text>
</comment>
<comment type="catalytic activity">
    <reaction evidence="11">
        <text>dibenzothiophene + FMNH2 + O2 = dibenzothiophene 5-oxide + FMN + H2O + H(+)</text>
        <dbReference type="Rhea" id="RHEA:49076"/>
        <dbReference type="ChEBI" id="CHEBI:15377"/>
        <dbReference type="ChEBI" id="CHEBI:15378"/>
        <dbReference type="ChEBI" id="CHEBI:15379"/>
        <dbReference type="ChEBI" id="CHEBI:23681"/>
        <dbReference type="ChEBI" id="CHEBI:23683"/>
        <dbReference type="ChEBI" id="CHEBI:57618"/>
        <dbReference type="ChEBI" id="CHEBI:58210"/>
    </reaction>
</comment>
<dbReference type="Proteomes" id="UP001597018">
    <property type="component" value="Unassembled WGS sequence"/>
</dbReference>
<gene>
    <name evidence="17" type="ORF">ACFQ16_16905</name>
</gene>
<dbReference type="InterPro" id="IPR036250">
    <property type="entry name" value="AcylCo_DH-like_C"/>
</dbReference>
<feature type="domain" description="Acyl-CoA dehydrogenase C-terminal" evidence="16">
    <location>
        <begin position="242"/>
        <end position="378"/>
    </location>
</feature>
<organism evidence="17 18">
    <name type="scientific">Saccharopolyspora rosea</name>
    <dbReference type="NCBI Taxonomy" id="524884"/>
    <lineage>
        <taxon>Bacteria</taxon>
        <taxon>Bacillati</taxon>
        <taxon>Actinomycetota</taxon>
        <taxon>Actinomycetes</taxon>
        <taxon>Pseudonocardiales</taxon>
        <taxon>Pseudonocardiaceae</taxon>
        <taxon>Saccharopolyspora</taxon>
    </lineage>
</organism>
<sequence>MTQSTSVPARSSSRDPYEDIAGRFRPLFTRIAATAVERDQQRKLPFDEVEQLARAGIGALRLPVEHGGGGVTLVELFRLLVELAEADPNFPQLLRAHVIFTETLLCQDDSTQRDRWFRRIAGGALLGNAISERGSAGVGRVSTTLAERGDRLVLNGTKYYTTGSLFADWIQVTAERESGEPVRVVVPASAPGVSQYDDWDGFGQLTTSSGTIEFTDVEVAAEDVTPEESGRAFRPSVAQLVLLACLVGIARNAAWDAAAFVRKRRRTYSHASAALPKDDPLVQQLVGGLHSTSFAAEATLLAAVASLERAQQAIRCGDPAEDLLDRAEIDVSQAHVVIAEQVLAAINRVFDVGGASIVGRELGLDRHWRNARTIAVHNPVLYKARGIGDWAINGADPIYRWTPGTVSG</sequence>
<keyword evidence="3" id="KW-0288">FMN</keyword>
<evidence type="ECO:0000256" key="6">
    <source>
        <dbReference type="ARBA" id="ARBA00023033"/>
    </source>
</evidence>
<evidence type="ECO:0000256" key="9">
    <source>
        <dbReference type="ARBA" id="ARBA00034328"/>
    </source>
</evidence>
<dbReference type="InterPro" id="IPR009100">
    <property type="entry name" value="AcylCoA_DH/oxidase_NM_dom_sf"/>
</dbReference>
<dbReference type="Pfam" id="PF02771">
    <property type="entry name" value="Acyl-CoA_dh_N"/>
    <property type="match status" value="1"/>
</dbReference>
<dbReference type="Gene3D" id="2.40.110.10">
    <property type="entry name" value="Butyryl-CoA Dehydrogenase, subunit A, domain 2"/>
    <property type="match status" value="1"/>
</dbReference>
<dbReference type="SUPFAM" id="SSF47203">
    <property type="entry name" value="Acyl-CoA dehydrogenase C-terminal domain-like"/>
    <property type="match status" value="1"/>
</dbReference>
<name>A0ABW3FSI6_9PSEU</name>
<dbReference type="Pfam" id="PF08028">
    <property type="entry name" value="Acyl-CoA_dh_2"/>
    <property type="match status" value="1"/>
</dbReference>
<dbReference type="Gene3D" id="1.10.540.10">
    <property type="entry name" value="Acyl-CoA dehydrogenase/oxidase, N-terminal domain"/>
    <property type="match status" value="1"/>
</dbReference>
<evidence type="ECO:0000256" key="7">
    <source>
        <dbReference type="ARBA" id="ARBA00034307"/>
    </source>
</evidence>
<proteinExistence type="inferred from homology"/>
<comment type="catalytic activity">
    <reaction evidence="12">
        <text>dibenzothiophene 5-oxide + FMNH2 + O2 = dibenzothiophene 5,5-dioxide + FMN + H2O + H(+)</text>
        <dbReference type="Rhea" id="RHEA:49080"/>
        <dbReference type="ChEBI" id="CHEBI:15377"/>
        <dbReference type="ChEBI" id="CHEBI:15378"/>
        <dbReference type="ChEBI" id="CHEBI:15379"/>
        <dbReference type="ChEBI" id="CHEBI:23683"/>
        <dbReference type="ChEBI" id="CHEBI:57618"/>
        <dbReference type="ChEBI" id="CHEBI:58210"/>
        <dbReference type="ChEBI" id="CHEBI:90356"/>
    </reaction>
</comment>
<evidence type="ECO:0000256" key="3">
    <source>
        <dbReference type="ARBA" id="ARBA00022643"/>
    </source>
</evidence>
<dbReference type="EC" id="1.14.14.21" evidence="9"/>
<evidence type="ECO:0000259" key="15">
    <source>
        <dbReference type="Pfam" id="PF02771"/>
    </source>
</evidence>
<evidence type="ECO:0000256" key="10">
    <source>
        <dbReference type="ARBA" id="ARBA00034345"/>
    </source>
</evidence>
<feature type="domain" description="Acyl-CoA dehydrogenase/oxidase N-terminal" evidence="15">
    <location>
        <begin position="30"/>
        <end position="123"/>
    </location>
</feature>